<dbReference type="AlphaFoldDB" id="A0AAV5UV67"/>
<proteinExistence type="predicted"/>
<reference evidence="1" key="1">
    <citation type="submission" date="2023-10" db="EMBL/GenBank/DDBJ databases">
        <title>Genome assembly of Pristionchus species.</title>
        <authorList>
            <person name="Yoshida K."/>
            <person name="Sommer R.J."/>
        </authorList>
    </citation>
    <scope>NUCLEOTIDE SEQUENCE</scope>
    <source>
        <strain evidence="1">RS5133</strain>
    </source>
</reference>
<evidence type="ECO:0008006" key="3">
    <source>
        <dbReference type="Google" id="ProtNLM"/>
    </source>
</evidence>
<gene>
    <name evidence="1" type="ORF">PFISCL1PPCAC_1698</name>
</gene>
<comment type="caution">
    <text evidence="1">The sequence shown here is derived from an EMBL/GenBank/DDBJ whole genome shotgun (WGS) entry which is preliminary data.</text>
</comment>
<organism evidence="1 2">
    <name type="scientific">Pristionchus fissidentatus</name>
    <dbReference type="NCBI Taxonomy" id="1538716"/>
    <lineage>
        <taxon>Eukaryota</taxon>
        <taxon>Metazoa</taxon>
        <taxon>Ecdysozoa</taxon>
        <taxon>Nematoda</taxon>
        <taxon>Chromadorea</taxon>
        <taxon>Rhabditida</taxon>
        <taxon>Rhabditina</taxon>
        <taxon>Diplogasteromorpha</taxon>
        <taxon>Diplogasteroidea</taxon>
        <taxon>Neodiplogasteridae</taxon>
        <taxon>Pristionchus</taxon>
    </lineage>
</organism>
<dbReference type="Proteomes" id="UP001432322">
    <property type="component" value="Unassembled WGS sequence"/>
</dbReference>
<dbReference type="EMBL" id="BTSY01000001">
    <property type="protein sequence ID" value="GMT10401.1"/>
    <property type="molecule type" value="Genomic_DNA"/>
</dbReference>
<evidence type="ECO:0000313" key="1">
    <source>
        <dbReference type="EMBL" id="GMT10401.1"/>
    </source>
</evidence>
<keyword evidence="2" id="KW-1185">Reference proteome</keyword>
<name>A0AAV5UV67_9BILA</name>
<protein>
    <recommendedName>
        <fullName evidence="3">DUF4440 domain-containing protein</fullName>
    </recommendedName>
</protein>
<evidence type="ECO:0000313" key="2">
    <source>
        <dbReference type="Proteomes" id="UP001432322"/>
    </source>
</evidence>
<accession>A0AAV5UV67</accession>
<sequence length="131" mass="15031">MERFMERSDQSCSKSRQLVHFEISRNDRKAKMFATDIPRSIPSSAPKGRSMRGTAIVYRRCSKFSIKSAGQEEFGSDKDALVIEALAVDIQMLAGPKYRLIGSYVRGKDQYFDEALTIWRHDNCGWRPKYG</sequence>